<dbReference type="OrthoDB" id="948250at2"/>
<dbReference type="AlphaFoldDB" id="A0A4S2DQU9"/>
<dbReference type="EMBL" id="SRYR01000001">
    <property type="protein sequence ID" value="TGY44252.1"/>
    <property type="molecule type" value="Genomic_DNA"/>
</dbReference>
<reference evidence="2 3" key="1">
    <citation type="submission" date="2019-04" db="EMBL/GenBank/DDBJ databases">
        <title>Microbes associate with the intestines of laboratory mice.</title>
        <authorList>
            <person name="Navarre W."/>
            <person name="Wong E."/>
            <person name="Huang K."/>
            <person name="Tropini C."/>
            <person name="Ng K."/>
            <person name="Yu B."/>
        </authorList>
    </citation>
    <scope>NUCLEOTIDE SEQUENCE [LARGE SCALE GENOMIC DNA]</scope>
    <source>
        <strain evidence="2 3">NM50_B9-20</strain>
    </source>
</reference>
<dbReference type="PANTHER" id="PTHR43415:SF3">
    <property type="entry name" value="GNAT-FAMILY ACETYLTRANSFERASE"/>
    <property type="match status" value="1"/>
</dbReference>
<dbReference type="SUPFAM" id="SSF55729">
    <property type="entry name" value="Acyl-CoA N-acyltransferases (Nat)"/>
    <property type="match status" value="1"/>
</dbReference>
<protein>
    <submittedName>
        <fullName evidence="2">N-acetyltransferase</fullName>
    </submittedName>
</protein>
<evidence type="ECO:0000313" key="3">
    <source>
        <dbReference type="Proteomes" id="UP000306888"/>
    </source>
</evidence>
<evidence type="ECO:0000313" key="2">
    <source>
        <dbReference type="EMBL" id="TGY44252.1"/>
    </source>
</evidence>
<evidence type="ECO:0000259" key="1">
    <source>
        <dbReference type="PROSITE" id="PS51186"/>
    </source>
</evidence>
<dbReference type="InterPro" id="IPR016181">
    <property type="entry name" value="Acyl_CoA_acyltransferase"/>
</dbReference>
<dbReference type="Gene3D" id="3.40.630.30">
    <property type="match status" value="1"/>
</dbReference>
<proteinExistence type="predicted"/>
<organism evidence="2 3">
    <name type="scientific">Clostridium sartagoforme</name>
    <dbReference type="NCBI Taxonomy" id="84031"/>
    <lineage>
        <taxon>Bacteria</taxon>
        <taxon>Bacillati</taxon>
        <taxon>Bacillota</taxon>
        <taxon>Clostridia</taxon>
        <taxon>Eubacteriales</taxon>
        <taxon>Clostridiaceae</taxon>
        <taxon>Clostridium</taxon>
    </lineage>
</organism>
<accession>A0A4S2DQU9</accession>
<dbReference type="PANTHER" id="PTHR43415">
    <property type="entry name" value="SPERMIDINE N(1)-ACETYLTRANSFERASE"/>
    <property type="match status" value="1"/>
</dbReference>
<keyword evidence="3" id="KW-1185">Reference proteome</keyword>
<gene>
    <name evidence="2" type="ORF">E5347_05420</name>
</gene>
<comment type="caution">
    <text evidence="2">The sequence shown here is derived from an EMBL/GenBank/DDBJ whole genome shotgun (WGS) entry which is preliminary data.</text>
</comment>
<keyword evidence="2" id="KW-0808">Transferase</keyword>
<dbReference type="RefSeq" id="WP_136005320.1">
    <property type="nucleotide sequence ID" value="NZ_SRYR01000001.1"/>
</dbReference>
<dbReference type="Pfam" id="PF00583">
    <property type="entry name" value="Acetyltransf_1"/>
    <property type="match status" value="1"/>
</dbReference>
<sequence length="182" mass="20292">MSIDCISKVKIKNGEELILRKPIKEDAKNIIEYLNIVGGESDNLLFGAGEVTFSVEEEISFIESINKDKNSLMIIGLINNKIVAVAQISSPSRKRIAHNSEIAISVKKKYWSIGVGSVVMGQLIKFAKDSGVTKNIILGVNATNDKAIKLYEKFGFKNVGVHKNYFNINGKYYDEIIMDLYI</sequence>
<dbReference type="InterPro" id="IPR000182">
    <property type="entry name" value="GNAT_dom"/>
</dbReference>
<feature type="domain" description="N-acetyltransferase" evidence="1">
    <location>
        <begin position="17"/>
        <end position="182"/>
    </location>
</feature>
<dbReference type="GO" id="GO:0016747">
    <property type="term" value="F:acyltransferase activity, transferring groups other than amino-acyl groups"/>
    <property type="evidence" value="ECO:0007669"/>
    <property type="project" value="InterPro"/>
</dbReference>
<name>A0A4S2DQU9_9CLOT</name>
<dbReference type="PROSITE" id="PS51186">
    <property type="entry name" value="GNAT"/>
    <property type="match status" value="1"/>
</dbReference>
<dbReference type="Proteomes" id="UP000306888">
    <property type="component" value="Unassembled WGS sequence"/>
</dbReference>